<evidence type="ECO:0000256" key="4">
    <source>
        <dbReference type="ARBA" id="ARBA00022764"/>
    </source>
</evidence>
<dbReference type="PANTHER" id="PTHR30251">
    <property type="entry name" value="PILUS ASSEMBLY CHAPERONE"/>
    <property type="match status" value="1"/>
</dbReference>
<dbReference type="InterPro" id="IPR036316">
    <property type="entry name" value="Pili_assmbl_chap_C_dom_sf"/>
</dbReference>
<keyword evidence="6" id="KW-0393">Immunoglobulin domain</keyword>
<dbReference type="AlphaFoldDB" id="A0ABD4KFX6"/>
<evidence type="ECO:0000313" key="9">
    <source>
        <dbReference type="EMBL" id="MBF4179906.1"/>
    </source>
</evidence>
<comment type="caution">
    <text evidence="9">The sequence shown here is derived from an EMBL/GenBank/DDBJ whole genome shotgun (WGS) entry which is preliminary data.</text>
</comment>
<dbReference type="SUPFAM" id="SSF49354">
    <property type="entry name" value="PapD-like"/>
    <property type="match status" value="1"/>
</dbReference>
<evidence type="ECO:0000313" key="10">
    <source>
        <dbReference type="Proteomes" id="UP000628560"/>
    </source>
</evidence>
<gene>
    <name evidence="9" type="ORF">ISP11_18740</name>
</gene>
<organism evidence="9 10">
    <name type="scientific">Lelliottia nimipressuralis</name>
    <dbReference type="NCBI Taxonomy" id="69220"/>
    <lineage>
        <taxon>Bacteria</taxon>
        <taxon>Pseudomonadati</taxon>
        <taxon>Pseudomonadota</taxon>
        <taxon>Gammaproteobacteria</taxon>
        <taxon>Enterobacterales</taxon>
        <taxon>Enterobacteriaceae</taxon>
        <taxon>Lelliottia</taxon>
    </lineage>
</organism>
<evidence type="ECO:0000256" key="5">
    <source>
        <dbReference type="ARBA" id="ARBA00023186"/>
    </source>
</evidence>
<evidence type="ECO:0000256" key="2">
    <source>
        <dbReference type="ARBA" id="ARBA00007399"/>
    </source>
</evidence>
<dbReference type="EMBL" id="JADIXP010000013">
    <property type="protein sequence ID" value="MBF4179906.1"/>
    <property type="molecule type" value="Genomic_DNA"/>
</dbReference>
<dbReference type="Gene3D" id="2.60.40.10">
    <property type="entry name" value="Immunoglobulins"/>
    <property type="match status" value="2"/>
</dbReference>
<evidence type="ECO:0000259" key="8">
    <source>
        <dbReference type="Pfam" id="PF02753"/>
    </source>
</evidence>
<dbReference type="PRINTS" id="PR00969">
    <property type="entry name" value="CHAPERONPILI"/>
</dbReference>
<protein>
    <submittedName>
        <fullName evidence="9">Molecular chaperone</fullName>
    </submittedName>
</protein>
<evidence type="ECO:0000256" key="6">
    <source>
        <dbReference type="ARBA" id="ARBA00023319"/>
    </source>
</evidence>
<feature type="domain" description="Pili assembly chaperone C-terminal" evidence="8">
    <location>
        <begin position="160"/>
        <end position="217"/>
    </location>
</feature>
<comment type="subcellular location">
    <subcellularLocation>
        <location evidence="1">Periplasm</location>
    </subcellularLocation>
</comment>
<proteinExistence type="inferred from homology"/>
<dbReference type="Pfam" id="PF00345">
    <property type="entry name" value="PapD_N"/>
    <property type="match status" value="1"/>
</dbReference>
<comment type="similarity">
    <text evidence="2">Belongs to the periplasmic pilus chaperone family.</text>
</comment>
<evidence type="ECO:0000256" key="1">
    <source>
        <dbReference type="ARBA" id="ARBA00004418"/>
    </source>
</evidence>
<dbReference type="PANTHER" id="PTHR30251:SF9">
    <property type="entry name" value="CHAPERONE PROTEIN CAF1M"/>
    <property type="match status" value="1"/>
</dbReference>
<dbReference type="GO" id="GO:0042597">
    <property type="term" value="C:periplasmic space"/>
    <property type="evidence" value="ECO:0007669"/>
    <property type="project" value="UniProtKB-SubCell"/>
</dbReference>
<keyword evidence="3" id="KW-0732">Signal</keyword>
<sequence>MRKKVKSLLITFIIFTLFPAIANAGIALGGTRLIYDGSKNSAAIDVLNTEQQIYLIQAWVEGADKTPAPFVLTPPLFKINKKSQRSLRVMKTQSSLPDNKESLFWLSVKAIPLAEKKAGAVQVAVKTRIKLIYRPKEIDEPVSDIGEKLKWSLQQNTLFVSNPTPYYMSFYSVKLNETTLKDVKVIAPFSSVNFTLSGVDLHGVLSWMTINDYGAKSELFSTQI</sequence>
<dbReference type="InterPro" id="IPR008962">
    <property type="entry name" value="PapD-like_sf"/>
</dbReference>
<dbReference type="RefSeq" id="WP_194514090.1">
    <property type="nucleotide sequence ID" value="NZ_JADIXP010000013.1"/>
</dbReference>
<dbReference type="InterPro" id="IPR016147">
    <property type="entry name" value="Pili_assmbl_chaperone_N"/>
</dbReference>
<dbReference type="InterPro" id="IPR013783">
    <property type="entry name" value="Ig-like_fold"/>
</dbReference>
<feature type="domain" description="Pili assembly chaperone N-terminal" evidence="7">
    <location>
        <begin position="25"/>
        <end position="138"/>
    </location>
</feature>
<dbReference type="Proteomes" id="UP000628560">
    <property type="component" value="Unassembled WGS sequence"/>
</dbReference>
<dbReference type="SUPFAM" id="SSF49584">
    <property type="entry name" value="Periplasmic chaperone C-domain"/>
    <property type="match status" value="1"/>
</dbReference>
<evidence type="ECO:0000256" key="3">
    <source>
        <dbReference type="ARBA" id="ARBA00022729"/>
    </source>
</evidence>
<keyword evidence="5" id="KW-0143">Chaperone</keyword>
<dbReference type="InterPro" id="IPR016148">
    <property type="entry name" value="Pili_assmbl_chaperone_C"/>
</dbReference>
<dbReference type="InterPro" id="IPR001829">
    <property type="entry name" value="Pili_assmbl_chaperone_bac"/>
</dbReference>
<dbReference type="InterPro" id="IPR050643">
    <property type="entry name" value="Periplasmic_pilus_chap"/>
</dbReference>
<keyword evidence="4" id="KW-0574">Periplasm</keyword>
<accession>A0ABD4KFX6</accession>
<dbReference type="Pfam" id="PF02753">
    <property type="entry name" value="PapD_C"/>
    <property type="match status" value="1"/>
</dbReference>
<reference evidence="9 10" key="1">
    <citation type="submission" date="2020-11" db="EMBL/GenBank/DDBJ databases">
        <title>Identification of Lelliottia nimipressuralis from Wound Infection by Whole Genome-Based Bacterial Identification.</title>
        <authorList>
            <person name="Navarathna D.H."/>
            <person name="Choi H."/>
            <person name="Jinadatha C."/>
            <person name="Chatterjee P."/>
            <person name="Hwang M."/>
        </authorList>
    </citation>
    <scope>NUCLEOTIDE SEQUENCE [LARGE SCALE GENOMIC DNA]</scope>
    <source>
        <strain evidence="9 10">DN2020</strain>
    </source>
</reference>
<evidence type="ECO:0000259" key="7">
    <source>
        <dbReference type="Pfam" id="PF00345"/>
    </source>
</evidence>
<name>A0ABD4KFX6_9ENTR</name>